<name>A0A939T9V4_9ACTN</name>
<proteinExistence type="predicted"/>
<reference evidence="1" key="1">
    <citation type="submission" date="2021-03" db="EMBL/GenBank/DDBJ databases">
        <authorList>
            <person name="Kanchanasin P."/>
            <person name="Saeng-In P."/>
            <person name="Phongsopitanun W."/>
            <person name="Yuki M."/>
            <person name="Kudo T."/>
            <person name="Ohkuma M."/>
            <person name="Tanasupawat S."/>
        </authorList>
    </citation>
    <scope>NUCLEOTIDE SEQUENCE</scope>
    <source>
        <strain evidence="1">GKU 128</strain>
    </source>
</reference>
<evidence type="ECO:0000313" key="1">
    <source>
        <dbReference type="EMBL" id="MBO2455513.1"/>
    </source>
</evidence>
<gene>
    <name evidence="1" type="ORF">J4573_51145</name>
</gene>
<evidence type="ECO:0000313" key="2">
    <source>
        <dbReference type="Proteomes" id="UP000669179"/>
    </source>
</evidence>
<dbReference type="EMBL" id="JAGEOJ010000038">
    <property type="protein sequence ID" value="MBO2455513.1"/>
    <property type="molecule type" value="Genomic_DNA"/>
</dbReference>
<protein>
    <submittedName>
        <fullName evidence="1">Uncharacterized protein</fullName>
    </submittedName>
</protein>
<sequence length="65" mass="6655">MNEFDQPACPACTRRATWRGGASVPVPMAAVIAAAASGTVAAAVIDQDLLSADFDLPNPLARARS</sequence>
<organism evidence="1 2">
    <name type="scientific">Actinomadura barringtoniae</name>
    <dbReference type="NCBI Taxonomy" id="1427535"/>
    <lineage>
        <taxon>Bacteria</taxon>
        <taxon>Bacillati</taxon>
        <taxon>Actinomycetota</taxon>
        <taxon>Actinomycetes</taxon>
        <taxon>Streptosporangiales</taxon>
        <taxon>Thermomonosporaceae</taxon>
        <taxon>Actinomadura</taxon>
    </lineage>
</organism>
<accession>A0A939T9V4</accession>
<dbReference type="AlphaFoldDB" id="A0A939T9V4"/>
<comment type="caution">
    <text evidence="1">The sequence shown here is derived from an EMBL/GenBank/DDBJ whole genome shotgun (WGS) entry which is preliminary data.</text>
</comment>
<keyword evidence="2" id="KW-1185">Reference proteome</keyword>
<dbReference type="RefSeq" id="WP_208263740.1">
    <property type="nucleotide sequence ID" value="NZ_JAGEOJ010000038.1"/>
</dbReference>
<dbReference type="Proteomes" id="UP000669179">
    <property type="component" value="Unassembled WGS sequence"/>
</dbReference>